<dbReference type="GO" id="GO:0005634">
    <property type="term" value="C:nucleus"/>
    <property type="evidence" value="ECO:0007669"/>
    <property type="project" value="UniProtKB-SubCell"/>
</dbReference>
<dbReference type="PROSITE" id="PS51029">
    <property type="entry name" value="MADF"/>
    <property type="match status" value="1"/>
</dbReference>
<feature type="region of interest" description="Disordered" evidence="2">
    <location>
        <begin position="258"/>
        <end position="278"/>
    </location>
</feature>
<name>A0A433SJQ3_ELYCH</name>
<dbReference type="Pfam" id="PF10545">
    <property type="entry name" value="MADF_DNA_bdg"/>
    <property type="match status" value="1"/>
</dbReference>
<dbReference type="InterPro" id="IPR004210">
    <property type="entry name" value="BESS_motif"/>
</dbReference>
<evidence type="ECO:0000256" key="2">
    <source>
        <dbReference type="SAM" id="MobiDB-lite"/>
    </source>
</evidence>
<comment type="subcellular location">
    <subcellularLocation>
        <location evidence="1">Nucleus</location>
    </subcellularLocation>
</comment>
<evidence type="ECO:0000313" key="6">
    <source>
        <dbReference type="Proteomes" id="UP000271974"/>
    </source>
</evidence>
<keyword evidence="1" id="KW-0539">Nucleus</keyword>
<feature type="domain" description="BESS" evidence="4">
    <location>
        <begin position="215"/>
        <end position="254"/>
    </location>
</feature>
<comment type="caution">
    <text evidence="5">The sequence shown here is derived from an EMBL/GenBank/DDBJ whole genome shotgun (WGS) entry which is preliminary data.</text>
</comment>
<evidence type="ECO:0000256" key="1">
    <source>
        <dbReference type="PROSITE-ProRule" id="PRU00371"/>
    </source>
</evidence>
<dbReference type="Pfam" id="PF02944">
    <property type="entry name" value="BESS"/>
    <property type="match status" value="1"/>
</dbReference>
<keyword evidence="6" id="KW-1185">Reference proteome</keyword>
<feature type="compositionally biased region" description="Low complexity" evidence="2">
    <location>
        <begin position="136"/>
        <end position="154"/>
    </location>
</feature>
<gene>
    <name evidence="5" type="ORF">EGW08_022991</name>
</gene>
<protein>
    <recommendedName>
        <fullName evidence="7">MADF domain-containing protein</fullName>
    </recommendedName>
</protein>
<feature type="domain" description="MADF" evidence="3">
    <location>
        <begin position="5"/>
        <end position="97"/>
    </location>
</feature>
<dbReference type="InterPro" id="IPR006578">
    <property type="entry name" value="MADF-dom"/>
</dbReference>
<dbReference type="PANTHER" id="PTHR12243:SF67">
    <property type="entry name" value="COREPRESSOR OF PANGOLIN, ISOFORM A-RELATED"/>
    <property type="match status" value="1"/>
</dbReference>
<dbReference type="InterPro" id="IPR039353">
    <property type="entry name" value="TF_Adf1"/>
</dbReference>
<evidence type="ECO:0000259" key="4">
    <source>
        <dbReference type="PROSITE" id="PS51031"/>
    </source>
</evidence>
<dbReference type="GO" id="GO:0003677">
    <property type="term" value="F:DNA binding"/>
    <property type="evidence" value="ECO:0007669"/>
    <property type="project" value="InterPro"/>
</dbReference>
<evidence type="ECO:0000313" key="5">
    <source>
        <dbReference type="EMBL" id="RUS69248.1"/>
    </source>
</evidence>
<proteinExistence type="predicted"/>
<dbReference type="AlphaFoldDB" id="A0A433SJQ3"/>
<dbReference type="PANTHER" id="PTHR12243">
    <property type="entry name" value="MADF DOMAIN TRANSCRIPTION FACTOR"/>
    <property type="match status" value="1"/>
</dbReference>
<sequence length="278" mass="31809">MDVDALIASVYKRSPIWDKRDKLYANRTASDKLWKQVAQELNIDETLVRKKWKYLRDNFAVEFTKRTVPRSGDAADSSAPSKWKYYPQLMFLKDIVTPRSSSRSLKVFATLPGPSGSDSDDWEEGTVELETSQICVTPSVPSSGEPEVPSDPESQTQRYREDEMVPIQTPAMNTPSRKRKRVSDDYYKYMYSKHLEIEAPKAEYLNSKTPKSEPDDADLMFYKSLLPHVREIPMQLKLDYQQRVLELVKEFAYGATTSKITKNPASEREAGQAATSSR</sequence>
<reference evidence="5 6" key="1">
    <citation type="submission" date="2019-01" db="EMBL/GenBank/DDBJ databases">
        <title>A draft genome assembly of the solar-powered sea slug Elysia chlorotica.</title>
        <authorList>
            <person name="Cai H."/>
            <person name="Li Q."/>
            <person name="Fang X."/>
            <person name="Li J."/>
            <person name="Curtis N.E."/>
            <person name="Altenburger A."/>
            <person name="Shibata T."/>
            <person name="Feng M."/>
            <person name="Maeda T."/>
            <person name="Schwartz J.A."/>
            <person name="Shigenobu S."/>
            <person name="Lundholm N."/>
            <person name="Nishiyama T."/>
            <person name="Yang H."/>
            <person name="Hasebe M."/>
            <person name="Li S."/>
            <person name="Pierce S.K."/>
            <person name="Wang J."/>
        </authorList>
    </citation>
    <scope>NUCLEOTIDE SEQUENCE [LARGE SCALE GENOMIC DNA]</scope>
    <source>
        <strain evidence="5">EC2010</strain>
        <tissue evidence="5">Whole organism of an adult</tissue>
    </source>
</reference>
<evidence type="ECO:0000259" key="3">
    <source>
        <dbReference type="PROSITE" id="PS51029"/>
    </source>
</evidence>
<dbReference type="SMART" id="SM00595">
    <property type="entry name" value="MADF"/>
    <property type="match status" value="1"/>
</dbReference>
<accession>A0A433SJQ3</accession>
<dbReference type="EMBL" id="RQTK01001759">
    <property type="protein sequence ID" value="RUS69248.1"/>
    <property type="molecule type" value="Genomic_DNA"/>
</dbReference>
<feature type="region of interest" description="Disordered" evidence="2">
    <location>
        <begin position="136"/>
        <end position="158"/>
    </location>
</feature>
<dbReference type="OrthoDB" id="6154093at2759"/>
<organism evidence="5 6">
    <name type="scientific">Elysia chlorotica</name>
    <name type="common">Eastern emerald elysia</name>
    <name type="synonym">Sea slug</name>
    <dbReference type="NCBI Taxonomy" id="188477"/>
    <lineage>
        <taxon>Eukaryota</taxon>
        <taxon>Metazoa</taxon>
        <taxon>Spiralia</taxon>
        <taxon>Lophotrochozoa</taxon>
        <taxon>Mollusca</taxon>
        <taxon>Gastropoda</taxon>
        <taxon>Heterobranchia</taxon>
        <taxon>Euthyneura</taxon>
        <taxon>Panpulmonata</taxon>
        <taxon>Sacoglossa</taxon>
        <taxon>Placobranchoidea</taxon>
        <taxon>Plakobranchidae</taxon>
        <taxon>Elysia</taxon>
    </lineage>
</organism>
<evidence type="ECO:0008006" key="7">
    <source>
        <dbReference type="Google" id="ProtNLM"/>
    </source>
</evidence>
<dbReference type="Proteomes" id="UP000271974">
    <property type="component" value="Unassembled WGS sequence"/>
</dbReference>
<dbReference type="PROSITE" id="PS51031">
    <property type="entry name" value="BESS"/>
    <property type="match status" value="1"/>
</dbReference>